<protein>
    <submittedName>
        <fullName evidence="2">Uncharacterized protein</fullName>
    </submittedName>
</protein>
<sequence>MGGLLSRGSASSGRSLAQAAKSREPFTVRLTEEALKPRPRDASELQQLSEAQRQRVQEEGAPVQSEYAIEYEEKDKSLDSMLVDLGDSLQRHRVNIYDQQMLDAARERHVKKTQAVQGRIIPDQLLEIYEQYYQKRSESGDSREVVEGLAKQYGVDAELLQRLMDTTCLPLVRNVQTEGRDVRMHAEWR</sequence>
<name>A0A7S1X4X5_9CHLO</name>
<dbReference type="EMBL" id="HBGG01020815">
    <property type="protein sequence ID" value="CAD9208578.1"/>
    <property type="molecule type" value="Transcribed_RNA"/>
</dbReference>
<evidence type="ECO:0000256" key="1">
    <source>
        <dbReference type="SAM" id="MobiDB-lite"/>
    </source>
</evidence>
<accession>A0A7S1X4X5</accession>
<gene>
    <name evidence="2" type="ORF">TCHU04912_LOCUS10815</name>
</gene>
<proteinExistence type="predicted"/>
<organism evidence="2">
    <name type="scientific">Tetraselmis chuii</name>
    <dbReference type="NCBI Taxonomy" id="63592"/>
    <lineage>
        <taxon>Eukaryota</taxon>
        <taxon>Viridiplantae</taxon>
        <taxon>Chlorophyta</taxon>
        <taxon>core chlorophytes</taxon>
        <taxon>Chlorodendrophyceae</taxon>
        <taxon>Chlorodendrales</taxon>
        <taxon>Chlorodendraceae</taxon>
        <taxon>Tetraselmis</taxon>
    </lineage>
</organism>
<feature type="compositionally biased region" description="Basic and acidic residues" evidence="1">
    <location>
        <begin position="21"/>
        <end position="43"/>
    </location>
</feature>
<dbReference type="AlphaFoldDB" id="A0A7S1X4X5"/>
<evidence type="ECO:0000313" key="2">
    <source>
        <dbReference type="EMBL" id="CAD9208578.1"/>
    </source>
</evidence>
<feature type="region of interest" description="Disordered" evidence="1">
    <location>
        <begin position="1"/>
        <end position="63"/>
    </location>
</feature>
<reference evidence="2" key="1">
    <citation type="submission" date="2021-01" db="EMBL/GenBank/DDBJ databases">
        <authorList>
            <person name="Corre E."/>
            <person name="Pelletier E."/>
            <person name="Niang G."/>
            <person name="Scheremetjew M."/>
            <person name="Finn R."/>
            <person name="Kale V."/>
            <person name="Holt S."/>
            <person name="Cochrane G."/>
            <person name="Meng A."/>
            <person name="Brown T."/>
            <person name="Cohen L."/>
        </authorList>
    </citation>
    <scope>NUCLEOTIDE SEQUENCE</scope>
    <source>
        <strain evidence="2">PLY429</strain>
    </source>
</reference>
<feature type="compositionally biased region" description="Low complexity" evidence="1">
    <location>
        <begin position="1"/>
        <end position="20"/>
    </location>
</feature>